<feature type="chain" id="PRO_5040558146" evidence="15">
    <location>
        <begin position="18"/>
        <end position="468"/>
    </location>
</feature>
<dbReference type="CDD" id="cd18997">
    <property type="entry name" value="LGIC_ECD_nAChR"/>
    <property type="match status" value="1"/>
</dbReference>
<evidence type="ECO:0000256" key="2">
    <source>
        <dbReference type="ARBA" id="ARBA00022448"/>
    </source>
</evidence>
<evidence type="ECO:0000256" key="1">
    <source>
        <dbReference type="ARBA" id="ARBA00009237"/>
    </source>
</evidence>
<keyword evidence="7 15" id="KW-0406">Ion transport</keyword>
<comment type="subcellular location">
    <subcellularLocation>
        <location evidence="14">Synaptic cell membrane</location>
        <topology evidence="14">Multi-pass membrane protein</topology>
    </subcellularLocation>
</comment>
<organism evidence="16 17">
    <name type="scientific">Paramuricea clavata</name>
    <name type="common">Red gorgonian</name>
    <name type="synonym">Violescent sea-whip</name>
    <dbReference type="NCBI Taxonomy" id="317549"/>
    <lineage>
        <taxon>Eukaryota</taxon>
        <taxon>Metazoa</taxon>
        <taxon>Cnidaria</taxon>
        <taxon>Anthozoa</taxon>
        <taxon>Octocorallia</taxon>
        <taxon>Malacalcyonacea</taxon>
        <taxon>Plexauridae</taxon>
        <taxon>Paramuricea</taxon>
    </lineage>
</organism>
<dbReference type="InterPro" id="IPR036734">
    <property type="entry name" value="Neur_chan_lig-bd_sf"/>
</dbReference>
<keyword evidence="6" id="KW-0770">Synapse</keyword>
<keyword evidence="3" id="KW-1003">Cell membrane</keyword>
<dbReference type="PRINTS" id="PR00252">
    <property type="entry name" value="NRIONCHANNEL"/>
</dbReference>
<dbReference type="PRINTS" id="PR00254">
    <property type="entry name" value="NICOTINICR"/>
</dbReference>
<keyword evidence="13 15" id="KW-0407">Ion channel</keyword>
<dbReference type="InterPro" id="IPR002394">
    <property type="entry name" value="Nicotinic_acetylcholine_rcpt"/>
</dbReference>
<dbReference type="Proteomes" id="UP001152795">
    <property type="component" value="Unassembled WGS sequence"/>
</dbReference>
<evidence type="ECO:0000256" key="15">
    <source>
        <dbReference type="RuleBase" id="RU000687"/>
    </source>
</evidence>
<keyword evidence="2 15" id="KW-0813">Transport</keyword>
<evidence type="ECO:0000256" key="10">
    <source>
        <dbReference type="ARBA" id="ARBA00023170"/>
    </source>
</evidence>
<feature type="transmembrane region" description="Helical" evidence="15">
    <location>
        <begin position="234"/>
        <end position="255"/>
    </location>
</feature>
<comment type="caution">
    <text evidence="16">The sequence shown here is derived from an EMBL/GenBank/DDBJ whole genome shotgun (WGS) entry which is preliminary data.</text>
</comment>
<dbReference type="PROSITE" id="PS00236">
    <property type="entry name" value="NEUROTR_ION_CHANNEL"/>
    <property type="match status" value="1"/>
</dbReference>
<dbReference type="InterPro" id="IPR036719">
    <property type="entry name" value="Neuro-gated_channel_TM_sf"/>
</dbReference>
<evidence type="ECO:0000256" key="7">
    <source>
        <dbReference type="ARBA" id="ARBA00023065"/>
    </source>
</evidence>
<dbReference type="InterPro" id="IPR018000">
    <property type="entry name" value="Neurotransmitter_ion_chnl_CS"/>
</dbReference>
<evidence type="ECO:0000256" key="13">
    <source>
        <dbReference type="ARBA" id="ARBA00023303"/>
    </source>
</evidence>
<gene>
    <name evidence="16" type="ORF">PACLA_8A034436</name>
</gene>
<dbReference type="InterPro" id="IPR038050">
    <property type="entry name" value="Neuro_actylchol_rec"/>
</dbReference>
<feature type="transmembrane region" description="Helical" evidence="15">
    <location>
        <begin position="264"/>
        <end position="281"/>
    </location>
</feature>
<evidence type="ECO:0000256" key="8">
    <source>
        <dbReference type="ARBA" id="ARBA00023136"/>
    </source>
</evidence>
<accession>A0A6S7G536</accession>
<dbReference type="OrthoDB" id="5975154at2759"/>
<dbReference type="GO" id="GO:0004888">
    <property type="term" value="F:transmembrane signaling receptor activity"/>
    <property type="evidence" value="ECO:0007669"/>
    <property type="project" value="InterPro"/>
</dbReference>
<dbReference type="GO" id="GO:0045211">
    <property type="term" value="C:postsynaptic membrane"/>
    <property type="evidence" value="ECO:0007669"/>
    <property type="project" value="InterPro"/>
</dbReference>
<evidence type="ECO:0000256" key="6">
    <source>
        <dbReference type="ARBA" id="ARBA00023018"/>
    </source>
</evidence>
<dbReference type="InterPro" id="IPR006202">
    <property type="entry name" value="Neur_chan_lig-bd"/>
</dbReference>
<feature type="transmembrane region" description="Helical" evidence="15">
    <location>
        <begin position="296"/>
        <end position="316"/>
    </location>
</feature>
<dbReference type="SUPFAM" id="SSF63712">
    <property type="entry name" value="Nicotinic receptor ligand binding domain-like"/>
    <property type="match status" value="1"/>
</dbReference>
<evidence type="ECO:0000256" key="9">
    <source>
        <dbReference type="ARBA" id="ARBA00023157"/>
    </source>
</evidence>
<keyword evidence="4 15" id="KW-0812">Transmembrane</keyword>
<keyword evidence="12" id="KW-1071">Ligand-gated ion channel</keyword>
<keyword evidence="9" id="KW-1015">Disulfide bond</keyword>
<dbReference type="Gene3D" id="2.70.170.10">
    <property type="entry name" value="Neurotransmitter-gated ion-channel ligand-binding domain"/>
    <property type="match status" value="1"/>
</dbReference>
<dbReference type="EMBL" id="CACRXK020001295">
    <property type="protein sequence ID" value="CAB3988234.1"/>
    <property type="molecule type" value="Genomic_DNA"/>
</dbReference>
<dbReference type="AlphaFoldDB" id="A0A6S7G536"/>
<dbReference type="InterPro" id="IPR006029">
    <property type="entry name" value="Neurotrans-gated_channel_TM"/>
</dbReference>
<dbReference type="GO" id="GO:0022848">
    <property type="term" value="F:acetylcholine-gated monoatomic cation-selective channel activity"/>
    <property type="evidence" value="ECO:0007669"/>
    <property type="project" value="InterPro"/>
</dbReference>
<evidence type="ECO:0000313" key="17">
    <source>
        <dbReference type="Proteomes" id="UP001152795"/>
    </source>
</evidence>
<feature type="transmembrane region" description="Helical" evidence="15">
    <location>
        <begin position="433"/>
        <end position="455"/>
    </location>
</feature>
<feature type="signal peptide" evidence="15">
    <location>
        <begin position="1"/>
        <end position="17"/>
    </location>
</feature>
<dbReference type="FunFam" id="2.70.170.10:FF:000016">
    <property type="entry name" value="Nicotinic acetylcholine receptor subunit"/>
    <property type="match status" value="1"/>
</dbReference>
<evidence type="ECO:0000313" key="16">
    <source>
        <dbReference type="EMBL" id="CAB3988234.1"/>
    </source>
</evidence>
<dbReference type="Pfam" id="PF02932">
    <property type="entry name" value="Neur_chan_memb"/>
    <property type="match status" value="1"/>
</dbReference>
<evidence type="ECO:0000256" key="12">
    <source>
        <dbReference type="ARBA" id="ARBA00023286"/>
    </source>
</evidence>
<keyword evidence="8 15" id="KW-0472">Membrane</keyword>
<reference evidence="16" key="1">
    <citation type="submission" date="2020-04" db="EMBL/GenBank/DDBJ databases">
        <authorList>
            <person name="Alioto T."/>
            <person name="Alioto T."/>
            <person name="Gomez Garrido J."/>
        </authorList>
    </citation>
    <scope>NUCLEOTIDE SEQUENCE</scope>
    <source>
        <strain evidence="16">A484AB</strain>
    </source>
</reference>
<evidence type="ECO:0000256" key="11">
    <source>
        <dbReference type="ARBA" id="ARBA00023180"/>
    </source>
</evidence>
<dbReference type="FunFam" id="1.20.58.390:FF:000043">
    <property type="entry name" value="AcetylCholine Receptor"/>
    <property type="match status" value="1"/>
</dbReference>
<dbReference type="PANTHER" id="PTHR18945">
    <property type="entry name" value="NEUROTRANSMITTER GATED ION CHANNEL"/>
    <property type="match status" value="1"/>
</dbReference>
<keyword evidence="17" id="KW-1185">Reference proteome</keyword>
<name>A0A6S7G536_PARCT</name>
<evidence type="ECO:0000256" key="14">
    <source>
        <dbReference type="ARBA" id="ARBA00034099"/>
    </source>
</evidence>
<dbReference type="SUPFAM" id="SSF90112">
    <property type="entry name" value="Neurotransmitter-gated ion-channel transmembrane pore"/>
    <property type="match status" value="1"/>
</dbReference>
<dbReference type="CDD" id="cd19051">
    <property type="entry name" value="LGIC_TM_cation"/>
    <property type="match status" value="1"/>
</dbReference>
<dbReference type="InterPro" id="IPR006201">
    <property type="entry name" value="Neur_channel"/>
</dbReference>
<keyword evidence="11" id="KW-0325">Glycoprotein</keyword>
<keyword evidence="15" id="KW-0732">Signal</keyword>
<proteinExistence type="inferred from homology"/>
<evidence type="ECO:0000256" key="5">
    <source>
        <dbReference type="ARBA" id="ARBA00022989"/>
    </source>
</evidence>
<protein>
    <submittedName>
        <fullName evidence="16">Neuronal acetylcholine receptor subunit alpha-10</fullName>
    </submittedName>
</protein>
<dbReference type="Gene3D" id="1.20.58.390">
    <property type="entry name" value="Neurotransmitter-gated ion-channel transmembrane domain"/>
    <property type="match status" value="1"/>
</dbReference>
<sequence length="468" mass="53747">MMFLMIFCFSLPAMLLANQKEAELMNMLLKVQNYNTRVRPVLQENKPIVIRHGVILKDISDINEKQQKMIVNVLQKIRWKDEVLNWDPADYGGIEEINVHSSHVWVPRLLLYNNADDKYPIERDDASTRLLLKYNGNITWVVPDVFKSSCRINVQYFPLDEQFCSLRIGSWTLDIDRQDIQPMQEEMDLTMFSPNSQWELVETWAHRNPLQHSCCSKEVAQIQYDIHIKRLPSFYISNFMLPCALIAALAAMVFLTPAETGEQLAVGVTILLSLVVFFLMVETRVPNTSDHLPLIAKYYCCTVIEISAVLAITCVIHKFEHHSAGPCPQWVQKYIIGYMGKMVFMTFGNEKKKIVKVINVSEEPNKKKVNLGPAEHKPPNTWMKKKGFGKLLEKKTEPSPFEGNKNVEAIASSMKDNQASEALEMQWKHAANILTRFMALVYMLAITITFFAIIYNTEDQGAVFPKPH</sequence>
<keyword evidence="10 16" id="KW-0675">Receptor</keyword>
<dbReference type="Pfam" id="PF02931">
    <property type="entry name" value="Neur_chan_LBD"/>
    <property type="match status" value="1"/>
</dbReference>
<keyword evidence="5 15" id="KW-1133">Transmembrane helix</keyword>
<evidence type="ECO:0000256" key="4">
    <source>
        <dbReference type="ARBA" id="ARBA00022692"/>
    </source>
</evidence>
<comment type="similarity">
    <text evidence="1">Belongs to the ligand-gated ion channel (TC 1.A.9) family. Acetylcholine receptor (TC 1.A.9.1) subfamily.</text>
</comment>
<evidence type="ECO:0000256" key="3">
    <source>
        <dbReference type="ARBA" id="ARBA00022475"/>
    </source>
</evidence>